<reference evidence="14 15" key="1">
    <citation type="journal article" date="2023" name="Commun. Biol.">
        <title>Genome analysis of Parmales, the sister group of diatoms, reveals the evolutionary specialization of diatoms from phago-mixotrophs to photoautotrophs.</title>
        <authorList>
            <person name="Ban H."/>
            <person name="Sato S."/>
            <person name="Yoshikawa S."/>
            <person name="Yamada K."/>
            <person name="Nakamura Y."/>
            <person name="Ichinomiya M."/>
            <person name="Sato N."/>
            <person name="Blanc-Mathieu R."/>
            <person name="Endo H."/>
            <person name="Kuwata A."/>
            <person name="Ogata H."/>
        </authorList>
    </citation>
    <scope>NUCLEOTIDE SEQUENCE [LARGE SCALE GENOMIC DNA]</scope>
</reference>
<keyword evidence="2" id="KW-0723">Serine/threonine-protein kinase</keyword>
<feature type="compositionally biased region" description="Polar residues" evidence="12">
    <location>
        <begin position="1714"/>
        <end position="1725"/>
    </location>
</feature>
<keyword evidence="7" id="KW-1133">Transmembrane helix</keyword>
<dbReference type="Gene3D" id="1.10.510.10">
    <property type="entry name" value="Transferase(Phosphotransferase) domain 1"/>
    <property type="match status" value="1"/>
</dbReference>
<accession>A0ABQ6N6J0</accession>
<feature type="coiled-coil region" evidence="11">
    <location>
        <begin position="1312"/>
        <end position="1378"/>
    </location>
</feature>
<keyword evidence="4" id="KW-0732">Signal</keyword>
<evidence type="ECO:0000313" key="15">
    <source>
        <dbReference type="Proteomes" id="UP001165060"/>
    </source>
</evidence>
<evidence type="ECO:0000256" key="2">
    <source>
        <dbReference type="ARBA" id="ARBA00022527"/>
    </source>
</evidence>
<evidence type="ECO:0000256" key="12">
    <source>
        <dbReference type="SAM" id="MobiDB-lite"/>
    </source>
</evidence>
<dbReference type="InterPro" id="IPR008271">
    <property type="entry name" value="Ser/Thr_kinase_AS"/>
</dbReference>
<evidence type="ECO:0000256" key="3">
    <source>
        <dbReference type="ARBA" id="ARBA00022692"/>
    </source>
</evidence>
<evidence type="ECO:0000256" key="9">
    <source>
        <dbReference type="ARBA" id="ARBA00023157"/>
    </source>
</evidence>
<keyword evidence="15" id="KW-1185">Reference proteome</keyword>
<comment type="subcellular location">
    <subcellularLocation>
        <location evidence="1">Membrane</location>
    </subcellularLocation>
</comment>
<dbReference type="SMART" id="SM00220">
    <property type="entry name" value="S_TKc"/>
    <property type="match status" value="1"/>
</dbReference>
<dbReference type="Pfam" id="PF13385">
    <property type="entry name" value="Laminin_G_3"/>
    <property type="match status" value="1"/>
</dbReference>
<dbReference type="InterPro" id="IPR011009">
    <property type="entry name" value="Kinase-like_dom_sf"/>
</dbReference>
<dbReference type="SMART" id="SM00560">
    <property type="entry name" value="LamGL"/>
    <property type="match status" value="1"/>
</dbReference>
<dbReference type="Pfam" id="PF07714">
    <property type="entry name" value="PK_Tyr_Ser-Thr"/>
    <property type="match status" value="1"/>
</dbReference>
<dbReference type="EMBL" id="BRYB01002217">
    <property type="protein sequence ID" value="GMI41403.1"/>
    <property type="molecule type" value="Genomic_DNA"/>
</dbReference>
<dbReference type="InterPro" id="IPR006558">
    <property type="entry name" value="LamG-like"/>
</dbReference>
<keyword evidence="3" id="KW-0812">Transmembrane</keyword>
<dbReference type="Gene3D" id="2.60.120.200">
    <property type="match status" value="1"/>
</dbReference>
<evidence type="ECO:0000259" key="13">
    <source>
        <dbReference type="PROSITE" id="PS50011"/>
    </source>
</evidence>
<evidence type="ECO:0000256" key="11">
    <source>
        <dbReference type="SAM" id="Coils"/>
    </source>
</evidence>
<dbReference type="Pfam" id="PF09362">
    <property type="entry name" value="DUF1996"/>
    <property type="match status" value="1"/>
</dbReference>
<dbReference type="Gene3D" id="3.40.50.2300">
    <property type="match status" value="3"/>
</dbReference>
<dbReference type="InterPro" id="IPR017441">
    <property type="entry name" value="Protein_kinase_ATP_BS"/>
</dbReference>
<dbReference type="CDD" id="cd06268">
    <property type="entry name" value="PBP1_ABC_transporter_LIVBP-like"/>
    <property type="match status" value="1"/>
</dbReference>
<dbReference type="InterPro" id="IPR018535">
    <property type="entry name" value="DUF1996"/>
</dbReference>
<feature type="binding site" evidence="10">
    <location>
        <position position="1423"/>
    </location>
    <ligand>
        <name>ATP</name>
        <dbReference type="ChEBI" id="CHEBI:30616"/>
    </ligand>
</feature>
<evidence type="ECO:0000313" key="14">
    <source>
        <dbReference type="EMBL" id="GMI41403.1"/>
    </source>
</evidence>
<organism evidence="14 15">
    <name type="scientific">Tetraparma gracilis</name>
    <dbReference type="NCBI Taxonomy" id="2962635"/>
    <lineage>
        <taxon>Eukaryota</taxon>
        <taxon>Sar</taxon>
        <taxon>Stramenopiles</taxon>
        <taxon>Ochrophyta</taxon>
        <taxon>Bolidophyceae</taxon>
        <taxon>Parmales</taxon>
        <taxon>Triparmaceae</taxon>
        <taxon>Tetraparma</taxon>
    </lineage>
</organism>
<evidence type="ECO:0000256" key="10">
    <source>
        <dbReference type="PROSITE-ProRule" id="PRU10141"/>
    </source>
</evidence>
<sequence length="2052" mass="222185">MQGGSTSTELVVFRTLFRDAPPESYPSPSSGLTVSYWFKMDPVRTQGQRQLMICDGSSYTLFFSLEGADGIQHFRNLVESVNVDYSNGTATEWLVGRWQHFTLTTDNDPEQPNVKLYLDGKLVLDEHSNHPPADFAGSDGMCIGSHCDMKDGNVRMYVDHFHGELDELAFYKRALSAEEVAATYDKPREPEEDLVFYYDFEDSFDSSFVPNLGSSGSTFDLLLGSNHLPSTGDMLAAPAGAAGPDVCRFESGGQQLMCDPATKPSFLGSGAPLEGAGRAVVAGAVVGGGAVVIELPGEDDDDPDAALTFVVAASPDLGSVELNPSTGVATYSPPSSAAAASDTFSYTVASNGATSSPAVVRVILATSPTALDVSVTCVEDSDSSPIILDMRDPAGLPTSATLVTLPSYGSLSALDSSNNVVGTFDSTTELPVSTTLRLVYHPDEDNARTDSFTYTATNAQGLTSEPGRVEVTMFTINDDPNVDDPNATLDDANEELVISIEVVDPDDAFVSVFVNELPATGTLYYSGDDMTKPVEAYQPSFVGRIDQYAAEVLEFSTFWPSSDGNYAPSQLLGEQDSADTYADSTMASCWQFMNGDDETCGVSITTGVGGDTDNNFNSFDPVDGITRKEVGSDCWNGLAVHAAEGYSEFFTVRYDESVYITAIEIGEPRGAGTVVSIEAYDYASGTWAQMWSGEPDVKRHNDHTSSKQYPRFQPDLCHPNFKTDVVRVKTDTTGVDDWNYLDYVKLSGFRDPPTGLVDPSSLLFVPPPNMDCVASFEFSLSDCAGGSSSRMFGPHTFSIHPPGLAEGGAECVRKDIDVLNIGLLLPMYNAAGEFQSFGPQYLEAITMAIEEINDKSDGINDELLPSTIIKYEWRDSAVNPNAAVRGVLDLLQDFEGKGPDVVLGSYASSGTRAAQQVLQTRDIPQLSPMSSATELKTLQALLPTLFRMAPTNDMSARAVADFFAKIDFTDVCFLGQPYDLYSVGGGIDFVSAAKAAGLNVLADVKTDADIPTPGGATSAMEELDNAGCRAVFVLTQTYAIETIVASANEAGFAGPESNWIWVFENTAAELINDPALAGTFVLSPAAPSGPTYDAFLERFVARGSSLGECVEDAELDEANSCGCSDATDDGGQLMFQCDHDNNITTPMRCAGYDYAIGVDNLNSYVAPAYDAVMAIARAANAVVEGGASDFGGDKLISALAQTSFDGITGPVSFNSTHRGREEGIAVTFKNNQGEAGPQDAGSWTTEGFEYPEGFTEEDIVWSTASGAMPKPAVTGGEAGVNTTFIAGIVAAAVVAVAAFCGYLRKRDKDAAKVEAEKADKSFERRVQSMRREVQTIEHMNTKLQEDVAHLQEYNQAEVAMLENRVKGFQADLAKVEEATGAAEQGMQRLMIRADELKGKSVVGKGAFGEVYKSEFRGTTVAVKTMVEVSEANLDRFQHEILLMSDLRHQNIVALVGACWGKDLMALVMEFCEKGMASDVLKNEGSTFSWDDPLLKWALDVARGMEYLHKITYFDVKTSTKVKGILHRDLKPDNCLVTDTFGLRIADFGEARTLDADDEQAMTQVGTPIFIAPEIVKGDIYSSEADVFSFALTLLTFALKGTTGGKIAPYLREEWIKAHPKKKANIARISHSLVMKEWRPDVDKLVGKEDIELPETAAALIKICWGDYPESRPNFVDIVEYVKHTIRAEVMGVELEVGDKLSKFLYPDGLSTTNRTAADTLSPTQNDGKKRRRTSDFLPFGSARTDPLLNPTCLSDHVHTFYGAKVANGVRPETTYEDMRTAPENSGNTEDNMSLYWHPAVYMHDKTKGKYELAPIWFGSSYYVWETGSATAFPDGFNMIAYGSTPEAHMEVTCDGPSECERDDCSTDDDSFFPQTACSELEAKLVFPTCWDGVNLTSETMTTHVSYDTEGGWFDAECPDSHPVKLPEVHFYFRIANYLGGEYTFADGTSVYHADYFSGWDAEKLQQILDGCSNESDAASPDAFCEDLLDFRVEKETGKQTEDDDIRGGLEAIQTTQDPDMQRTGLLRHAGLGHDGRRPASMMGGGGHVCALW</sequence>
<evidence type="ECO:0000256" key="4">
    <source>
        <dbReference type="ARBA" id="ARBA00022729"/>
    </source>
</evidence>
<dbReference type="Gene3D" id="3.30.200.20">
    <property type="entry name" value="Phosphorylase Kinase, domain 1"/>
    <property type="match status" value="1"/>
</dbReference>
<dbReference type="SUPFAM" id="SSF49899">
    <property type="entry name" value="Concanavalin A-like lectins/glucanases"/>
    <property type="match status" value="1"/>
</dbReference>
<comment type="caution">
    <text evidence="14">The sequence shown here is derived from an EMBL/GenBank/DDBJ whole genome shotgun (WGS) entry which is preliminary data.</text>
</comment>
<dbReference type="SUPFAM" id="SSF56112">
    <property type="entry name" value="Protein kinase-like (PK-like)"/>
    <property type="match status" value="1"/>
</dbReference>
<keyword evidence="6 10" id="KW-0067">ATP-binding</keyword>
<keyword evidence="2" id="KW-0418">Kinase</keyword>
<dbReference type="PROSITE" id="PS00107">
    <property type="entry name" value="PROTEIN_KINASE_ATP"/>
    <property type="match status" value="1"/>
</dbReference>
<evidence type="ECO:0000256" key="7">
    <source>
        <dbReference type="ARBA" id="ARBA00022989"/>
    </source>
</evidence>
<dbReference type="InterPro" id="IPR051681">
    <property type="entry name" value="Ser/Thr_Kinases-Pseudokinases"/>
</dbReference>
<dbReference type="InterPro" id="IPR013320">
    <property type="entry name" value="ConA-like_dom_sf"/>
</dbReference>
<evidence type="ECO:0000256" key="6">
    <source>
        <dbReference type="ARBA" id="ARBA00022840"/>
    </source>
</evidence>
<name>A0ABQ6N6J0_9STRA</name>
<dbReference type="Pfam" id="PF17963">
    <property type="entry name" value="Big_9"/>
    <property type="match status" value="1"/>
</dbReference>
<keyword evidence="9" id="KW-1015">Disulfide bond</keyword>
<protein>
    <recommendedName>
        <fullName evidence="13">Protein kinase domain-containing protein</fullName>
    </recommendedName>
</protein>
<keyword evidence="5 10" id="KW-0547">Nucleotide-binding</keyword>
<feature type="region of interest" description="Disordered" evidence="12">
    <location>
        <begin position="1714"/>
        <end position="1735"/>
    </location>
</feature>
<feature type="domain" description="Protein kinase" evidence="13">
    <location>
        <begin position="1396"/>
        <end position="1686"/>
    </location>
</feature>
<dbReference type="PANTHER" id="PTHR44329">
    <property type="entry name" value="SERINE/THREONINE-PROTEIN KINASE TNNI3K-RELATED"/>
    <property type="match status" value="1"/>
</dbReference>
<dbReference type="InterPro" id="IPR000719">
    <property type="entry name" value="Prot_kinase_dom"/>
</dbReference>
<keyword evidence="11" id="KW-0175">Coiled coil</keyword>
<proteinExistence type="predicted"/>
<evidence type="ECO:0000256" key="5">
    <source>
        <dbReference type="ARBA" id="ARBA00022741"/>
    </source>
</evidence>
<dbReference type="Pfam" id="PF01094">
    <property type="entry name" value="ANF_receptor"/>
    <property type="match status" value="1"/>
</dbReference>
<gene>
    <name evidence="14" type="ORF">TeGR_g6334</name>
</gene>
<dbReference type="InterPro" id="IPR001245">
    <property type="entry name" value="Ser-Thr/Tyr_kinase_cat_dom"/>
</dbReference>
<dbReference type="InterPro" id="IPR028082">
    <property type="entry name" value="Peripla_BP_I"/>
</dbReference>
<keyword evidence="8" id="KW-0472">Membrane</keyword>
<dbReference type="Proteomes" id="UP001165060">
    <property type="component" value="Unassembled WGS sequence"/>
</dbReference>
<dbReference type="InterPro" id="IPR001828">
    <property type="entry name" value="ANF_lig-bd_rcpt"/>
</dbReference>
<evidence type="ECO:0000256" key="1">
    <source>
        <dbReference type="ARBA" id="ARBA00004370"/>
    </source>
</evidence>
<evidence type="ECO:0000256" key="8">
    <source>
        <dbReference type="ARBA" id="ARBA00023136"/>
    </source>
</evidence>
<dbReference type="PROSITE" id="PS50011">
    <property type="entry name" value="PROTEIN_KINASE_DOM"/>
    <property type="match status" value="1"/>
</dbReference>
<keyword evidence="2" id="KW-0808">Transferase</keyword>
<dbReference type="SUPFAM" id="SSF53822">
    <property type="entry name" value="Periplasmic binding protein-like I"/>
    <property type="match status" value="1"/>
</dbReference>
<dbReference type="PROSITE" id="PS00108">
    <property type="entry name" value="PROTEIN_KINASE_ST"/>
    <property type="match status" value="1"/>
</dbReference>